<dbReference type="RefSeq" id="WP_254290886.1">
    <property type="nucleotide sequence ID" value="NZ_JAMLDX010000001.1"/>
</dbReference>
<evidence type="ECO:0000256" key="1">
    <source>
        <dbReference type="SAM" id="SignalP"/>
    </source>
</evidence>
<dbReference type="AlphaFoldDB" id="A0A9X2HGV9"/>
<keyword evidence="3" id="KW-1185">Reference proteome</keyword>
<gene>
    <name evidence="2" type="ORF">M9978_00785</name>
</gene>
<evidence type="ECO:0000313" key="2">
    <source>
        <dbReference type="EMBL" id="MCP3728954.1"/>
    </source>
</evidence>
<comment type="caution">
    <text evidence="2">The sequence shown here is derived from an EMBL/GenBank/DDBJ whole genome shotgun (WGS) entry which is preliminary data.</text>
</comment>
<feature type="signal peptide" evidence="1">
    <location>
        <begin position="1"/>
        <end position="18"/>
    </location>
</feature>
<dbReference type="Proteomes" id="UP001139451">
    <property type="component" value="Unassembled WGS sequence"/>
</dbReference>
<dbReference type="EMBL" id="JAMLDX010000001">
    <property type="protein sequence ID" value="MCP3728954.1"/>
    <property type="molecule type" value="Genomic_DNA"/>
</dbReference>
<organism evidence="2 3">
    <name type="scientific">Sphingomonas tagetis</name>
    <dbReference type="NCBI Taxonomy" id="2949092"/>
    <lineage>
        <taxon>Bacteria</taxon>
        <taxon>Pseudomonadati</taxon>
        <taxon>Pseudomonadota</taxon>
        <taxon>Alphaproteobacteria</taxon>
        <taxon>Sphingomonadales</taxon>
        <taxon>Sphingomonadaceae</taxon>
        <taxon>Sphingomonas</taxon>
    </lineage>
</organism>
<accession>A0A9X2HGV9</accession>
<evidence type="ECO:0008006" key="4">
    <source>
        <dbReference type="Google" id="ProtNLM"/>
    </source>
</evidence>
<evidence type="ECO:0000313" key="3">
    <source>
        <dbReference type="Proteomes" id="UP001139451"/>
    </source>
</evidence>
<feature type="chain" id="PRO_5040841228" description="Secreted protein" evidence="1">
    <location>
        <begin position="19"/>
        <end position="133"/>
    </location>
</feature>
<sequence>MTRLLLLAAFAVATPVLAQEEEAQSTQPQRVRSVLLYGDQQCPKAESPDEIVVCANAGDSPYRIPKNLRERTPGPEGTSWVRRAELIDEVNRVGMPGSCSPVGSYGASGCTLQAIQQWAAERKAQKARESNIP</sequence>
<name>A0A9X2HGV9_9SPHN</name>
<reference evidence="2" key="1">
    <citation type="submission" date="2022-05" db="EMBL/GenBank/DDBJ databases">
        <title>Sphingomonas sp. strain MG17 Genome sequencing and assembly.</title>
        <authorList>
            <person name="Kim I."/>
        </authorList>
    </citation>
    <scope>NUCLEOTIDE SEQUENCE</scope>
    <source>
        <strain evidence="2">MG17</strain>
    </source>
</reference>
<proteinExistence type="predicted"/>
<keyword evidence="1" id="KW-0732">Signal</keyword>
<protein>
    <recommendedName>
        <fullName evidence="4">Secreted protein</fullName>
    </recommendedName>
</protein>